<dbReference type="RefSeq" id="WP_188387293.1">
    <property type="nucleotide sequence ID" value="NZ_BMFK01000001.1"/>
</dbReference>
<dbReference type="Proteomes" id="UP000605259">
    <property type="component" value="Unassembled WGS sequence"/>
</dbReference>
<reference evidence="1" key="2">
    <citation type="submission" date="2020-09" db="EMBL/GenBank/DDBJ databases">
        <authorList>
            <person name="Sun Q."/>
            <person name="Zhou Y."/>
        </authorList>
    </citation>
    <scope>NUCLEOTIDE SEQUENCE</scope>
    <source>
        <strain evidence="1">CGMCC 1.12698</strain>
    </source>
</reference>
<protein>
    <submittedName>
        <fullName evidence="1">Uncharacterized protein</fullName>
    </submittedName>
</protein>
<evidence type="ECO:0000313" key="1">
    <source>
        <dbReference type="EMBL" id="GGE61463.1"/>
    </source>
</evidence>
<comment type="caution">
    <text evidence="1">The sequence shown here is derived from an EMBL/GenBank/DDBJ whole genome shotgun (WGS) entry which is preliminary data.</text>
</comment>
<keyword evidence="2" id="KW-1185">Reference proteome</keyword>
<proteinExistence type="predicted"/>
<gene>
    <name evidence="1" type="ORF">GCM10007140_09740</name>
</gene>
<evidence type="ECO:0000313" key="2">
    <source>
        <dbReference type="Proteomes" id="UP000605259"/>
    </source>
</evidence>
<name>A0A917EMY0_9BACI</name>
<accession>A0A917EMY0</accession>
<reference evidence="1" key="1">
    <citation type="journal article" date="2014" name="Int. J. Syst. Evol. Microbiol.">
        <title>Complete genome sequence of Corynebacterium casei LMG S-19264T (=DSM 44701T), isolated from a smear-ripened cheese.</title>
        <authorList>
            <consortium name="US DOE Joint Genome Institute (JGI-PGF)"/>
            <person name="Walter F."/>
            <person name="Albersmeier A."/>
            <person name="Kalinowski J."/>
            <person name="Ruckert C."/>
        </authorList>
    </citation>
    <scope>NUCLEOTIDE SEQUENCE</scope>
    <source>
        <strain evidence="1">CGMCC 1.12698</strain>
    </source>
</reference>
<dbReference type="EMBL" id="BMFK01000001">
    <property type="protein sequence ID" value="GGE61463.1"/>
    <property type="molecule type" value="Genomic_DNA"/>
</dbReference>
<organism evidence="1 2">
    <name type="scientific">Priestia taiwanensis</name>
    <dbReference type="NCBI Taxonomy" id="1347902"/>
    <lineage>
        <taxon>Bacteria</taxon>
        <taxon>Bacillati</taxon>
        <taxon>Bacillota</taxon>
        <taxon>Bacilli</taxon>
        <taxon>Bacillales</taxon>
        <taxon>Bacillaceae</taxon>
        <taxon>Priestia</taxon>
    </lineage>
</organism>
<sequence length="133" mass="15319">MIKRGQYGIYQGKEYSLGSEDGEFVNLISRDYIELKHGFIPHPLDNKFLSKKVKKEDLEKAYYITPYVIYKGREFGIAAGDGSTSSIIIGTTYKSEADELGMRNVNKSEYELEVELKDVQLMEERKPIWGFSF</sequence>
<dbReference type="AlphaFoldDB" id="A0A917EMY0"/>